<organism evidence="1 2">
    <name type="scientific">Mycobacteroides abscessus 1948</name>
    <dbReference type="NCBI Taxonomy" id="1299323"/>
    <lineage>
        <taxon>Bacteria</taxon>
        <taxon>Bacillati</taxon>
        <taxon>Actinomycetota</taxon>
        <taxon>Actinomycetes</taxon>
        <taxon>Mycobacteriales</taxon>
        <taxon>Mycobacteriaceae</taxon>
        <taxon>Mycobacteroides</taxon>
        <taxon>Mycobacteroides abscessus</taxon>
    </lineage>
</organism>
<accession>A0A829QKS8</accession>
<dbReference type="Proteomes" id="UP000021210">
    <property type="component" value="Unassembled WGS sequence"/>
</dbReference>
<dbReference type="AlphaFoldDB" id="A0A829QKS8"/>
<protein>
    <submittedName>
        <fullName evidence="1">Isoniazid-inducible iniA domain protein</fullName>
    </submittedName>
</protein>
<sequence>MLRIRGEAKTNVRRFLDDVSFVVLKESRDRLRLVQRQLRDHFREIANQTTRSLNESLQAAIASARLEAEDRDARTNEVERQLHILRQVNSHVEGLQPADEQVGRRATRDV</sequence>
<dbReference type="EMBL" id="JAOH01000002">
    <property type="protein sequence ID" value="EUA63006.1"/>
    <property type="molecule type" value="Genomic_DNA"/>
</dbReference>
<evidence type="ECO:0000313" key="1">
    <source>
        <dbReference type="EMBL" id="EUA63006.1"/>
    </source>
</evidence>
<comment type="caution">
    <text evidence="1">The sequence shown here is derived from an EMBL/GenBank/DDBJ whole genome shotgun (WGS) entry which is preliminary data.</text>
</comment>
<proteinExistence type="predicted"/>
<reference evidence="1 2" key="1">
    <citation type="submission" date="2013-12" db="EMBL/GenBank/DDBJ databases">
        <authorList>
            <person name="Zelazny A."/>
            <person name="Olivier K."/>
            <person name="Holland S."/>
            <person name="Lenaerts A."/>
            <person name="Ordway D."/>
            <person name="DeGroote M.A."/>
            <person name="Parker T."/>
            <person name="Sizemore C."/>
            <person name="Tallon L.J."/>
            <person name="Sadzewicz L.K."/>
            <person name="Sengamalay N."/>
            <person name="Fraser C.M."/>
            <person name="Hine E."/>
            <person name="Shefchek K.A."/>
            <person name="Das S.P."/>
            <person name="Tettelin H."/>
        </authorList>
    </citation>
    <scope>NUCLEOTIDE SEQUENCE [LARGE SCALE GENOMIC DNA]</scope>
    <source>
        <strain evidence="1 2">1948</strain>
    </source>
</reference>
<name>A0A829QKS8_9MYCO</name>
<gene>
    <name evidence="1" type="ORF">I542_3161</name>
</gene>
<evidence type="ECO:0000313" key="2">
    <source>
        <dbReference type="Proteomes" id="UP000021210"/>
    </source>
</evidence>